<dbReference type="STRING" id="1007103.GCA_000213315_05598"/>
<sequence length="80" mass="8911">MKKVMAISLAIGFGIFVSWLFMPDHPDTYVVFAYATNLNPDLTTALTSRLEQNHVSYQLDTSGNVFVLESHLEKAVICCS</sequence>
<dbReference type="AlphaFoldDB" id="A0A161USW2"/>
<dbReference type="EMBL" id="LQRA01000046">
    <property type="protein sequence ID" value="KZE80791.1"/>
    <property type="molecule type" value="Genomic_DNA"/>
</dbReference>
<proteinExistence type="predicted"/>
<protein>
    <submittedName>
        <fullName evidence="1">Uncharacterized protein</fullName>
    </submittedName>
</protein>
<gene>
    <name evidence="1" type="ORF">AV654_10560</name>
</gene>
<keyword evidence="2" id="KW-1185">Reference proteome</keyword>
<name>A0A161USW2_9BACL</name>
<evidence type="ECO:0000313" key="1">
    <source>
        <dbReference type="EMBL" id="KZE80791.1"/>
    </source>
</evidence>
<organism evidence="1 2">
    <name type="scientific">Paenibacillus elgii</name>
    <dbReference type="NCBI Taxonomy" id="189691"/>
    <lineage>
        <taxon>Bacteria</taxon>
        <taxon>Bacillati</taxon>
        <taxon>Bacillota</taxon>
        <taxon>Bacilli</taxon>
        <taxon>Bacillales</taxon>
        <taxon>Paenibacillaceae</taxon>
        <taxon>Paenibacillus</taxon>
    </lineage>
</organism>
<reference evidence="2" key="1">
    <citation type="submission" date="2016-01" db="EMBL/GenBank/DDBJ databases">
        <title>Draft genome of Chromobacterium sp. F49.</title>
        <authorList>
            <person name="Hong K.W."/>
        </authorList>
    </citation>
    <scope>NUCLEOTIDE SEQUENCE [LARGE SCALE GENOMIC DNA]</scope>
    <source>
        <strain evidence="2">M63</strain>
    </source>
</reference>
<evidence type="ECO:0000313" key="2">
    <source>
        <dbReference type="Proteomes" id="UP000076563"/>
    </source>
</evidence>
<accession>A0A161USW2</accession>
<dbReference type="RefSeq" id="WP_063179328.1">
    <property type="nucleotide sequence ID" value="NZ_LQRA01000046.1"/>
</dbReference>
<comment type="caution">
    <text evidence="1">The sequence shown here is derived from an EMBL/GenBank/DDBJ whole genome shotgun (WGS) entry which is preliminary data.</text>
</comment>
<dbReference type="Proteomes" id="UP000076563">
    <property type="component" value="Unassembled WGS sequence"/>
</dbReference>
<dbReference type="OrthoDB" id="2653482at2"/>